<dbReference type="GO" id="GO:0016020">
    <property type="term" value="C:membrane"/>
    <property type="evidence" value="ECO:0007669"/>
    <property type="project" value="TreeGrafter"/>
</dbReference>
<evidence type="ECO:0000256" key="5">
    <source>
        <dbReference type="ARBA" id="ARBA00022505"/>
    </source>
</evidence>
<comment type="cofactor">
    <cofactor evidence="2">
        <name>[4Fe-4S] cluster</name>
        <dbReference type="ChEBI" id="CHEBI:49883"/>
    </cofactor>
</comment>
<dbReference type="Gene3D" id="3.40.228.10">
    <property type="entry name" value="Dimethylsulfoxide Reductase, domain 2"/>
    <property type="match status" value="1"/>
</dbReference>
<evidence type="ECO:0000256" key="6">
    <source>
        <dbReference type="ARBA" id="ARBA00022723"/>
    </source>
</evidence>
<dbReference type="InterPro" id="IPR006656">
    <property type="entry name" value="Mopterin_OxRdtase"/>
</dbReference>
<name>A0A1M5R173_9ALTE</name>
<dbReference type="PANTHER" id="PTHR43105">
    <property type="entry name" value="RESPIRATORY NITRATE REDUCTASE"/>
    <property type="match status" value="1"/>
</dbReference>
<proteinExistence type="inferred from homology"/>
<reference evidence="13" key="1">
    <citation type="submission" date="2016-11" db="EMBL/GenBank/DDBJ databases">
        <authorList>
            <person name="Varghese N."/>
            <person name="Submissions S."/>
        </authorList>
    </citation>
    <scope>NUCLEOTIDE SEQUENCE [LARGE SCALE GENOMIC DNA]</scope>
    <source>
        <strain evidence="13">CGMCC 1.8995</strain>
    </source>
</reference>
<dbReference type="Pfam" id="PF04879">
    <property type="entry name" value="Molybdop_Fe4S4"/>
    <property type="match status" value="1"/>
</dbReference>
<evidence type="ECO:0000256" key="8">
    <source>
        <dbReference type="ARBA" id="ARBA00023004"/>
    </source>
</evidence>
<evidence type="ECO:0000256" key="3">
    <source>
        <dbReference type="ARBA" id="ARBA00008747"/>
    </source>
</evidence>
<evidence type="ECO:0000256" key="10">
    <source>
        <dbReference type="ARBA" id="ARBA00023063"/>
    </source>
</evidence>
<evidence type="ECO:0000259" key="11">
    <source>
        <dbReference type="PROSITE" id="PS51669"/>
    </source>
</evidence>
<dbReference type="InterPro" id="IPR006657">
    <property type="entry name" value="MoPterin_dinucl-bd_dom"/>
</dbReference>
<dbReference type="GO" id="GO:0042128">
    <property type="term" value="P:nitrate assimilation"/>
    <property type="evidence" value="ECO:0007669"/>
    <property type="project" value="UniProtKB-KW"/>
</dbReference>
<protein>
    <submittedName>
        <fullName evidence="12">Assimilatory nitrate reductase catalytic subunit</fullName>
    </submittedName>
</protein>
<dbReference type="Proteomes" id="UP000184520">
    <property type="component" value="Unassembled WGS sequence"/>
</dbReference>
<dbReference type="InterPro" id="IPR009010">
    <property type="entry name" value="Asp_de-COase-like_dom_sf"/>
</dbReference>
<keyword evidence="13" id="KW-1185">Reference proteome</keyword>
<dbReference type="Gene3D" id="1.10.10.1100">
    <property type="entry name" value="BFD-like [2Fe-2S]-binding domain"/>
    <property type="match status" value="1"/>
</dbReference>
<keyword evidence="5" id="KW-0500">Molybdenum</keyword>
<dbReference type="InterPro" id="IPR007419">
    <property type="entry name" value="BFD-like_2Fe2S-bd_dom"/>
</dbReference>
<dbReference type="InterPro" id="IPR006963">
    <property type="entry name" value="Mopterin_OxRdtase_4Fe-4S_dom"/>
</dbReference>
<keyword evidence="6" id="KW-0479">Metal-binding</keyword>
<evidence type="ECO:0000313" key="13">
    <source>
        <dbReference type="Proteomes" id="UP000184520"/>
    </source>
</evidence>
<sequence length="912" mass="98952">MTSLPPTANPQSSKRLLQTTCPYCGVGCGVDVVRQGAAGPQLSDLQGSREHPANFGRLCIKGTHLLETLGQDSRLLFPMVNGQRSDWQTAIQTVADKMRSILETDGPEAIAIYGSGQLLTEDYYVANKLMKGFIGSANIDTNSRLCMSSAVVAHKRAFGEDIVPCDYEDLEHTDLLVLVGSNAAWTHPVLFQRIERAKLQNPDMKVVVVDPRQTDSCTLADLHLPLAPGTDAVLYCGLLNYLSQHDGLDNAYIEQSVSGLEEAMHIASEWDLARVADVCKLPQSIVETFFRWFTQLPRVISFFSMGINQSTTGVDKGNAIINCHLASGKIAKTGSGPFSITGQPNAMGGREVGGLSTMLAAHMDIDNTEHQRIVRDFWQAPNLATKNGLKAVDTFQAAADGKIKCLWIMATNPVASMPNRELIEAALSRCEMVIVSDTAAQTDTLKFADVVFPATGWSEKNGTVTNSERRISRQRGLVPPSSEAKHDWQIISEVACALGFDEAFSYQHPVEIFREHCALTGTENGGSRALDLSPLQDLTEQQYDAMRPQQWPFSEVHRAGADRLFADGTFYTPTGKARMIAVTPALPTQATSADYPYVLNTGRVRDQWHTMTRTGNTARLLKHMDRPWLSVNSADAKTLGVENGDLLALNAACATDTTVILPVTIDDKQRKGDMFAPFHWSATWGSHCKVGALLNGANDPLSGQPELKHGAVKAKKADMASYGLVYGNAEYVGPVRESFSYWLACPTEVAHSASVADVKAPQAVLDSVFELLPKDTQWATRQSADAVSVVATRDDKLVLAVLISANALNLPSDWLDSLFTETALSAEQVSALLNQQPDDAFLLGKLVCSCFGVRENTIKQAIQDGCNSVEALGKNLKCGTNCGSCKTELAALLTAEAESSTDTESTPYERII</sequence>
<dbReference type="CDD" id="cd02791">
    <property type="entry name" value="MopB_CT_Nitrate-R-NapA-like"/>
    <property type="match status" value="1"/>
</dbReference>
<dbReference type="GO" id="GO:0045333">
    <property type="term" value="P:cellular respiration"/>
    <property type="evidence" value="ECO:0007669"/>
    <property type="project" value="UniProtKB-ARBA"/>
</dbReference>
<keyword evidence="9" id="KW-0411">Iron-sulfur</keyword>
<feature type="domain" description="4Fe-4S Mo/W bis-MGD-type" evidence="11">
    <location>
        <begin position="14"/>
        <end position="73"/>
    </location>
</feature>
<dbReference type="SUPFAM" id="SSF53706">
    <property type="entry name" value="Formate dehydrogenase/DMSO reductase, domains 1-3"/>
    <property type="match status" value="1"/>
</dbReference>
<organism evidence="12 13">
    <name type="scientific">Marisediminitalea aggregata</name>
    <dbReference type="NCBI Taxonomy" id="634436"/>
    <lineage>
        <taxon>Bacteria</taxon>
        <taxon>Pseudomonadati</taxon>
        <taxon>Pseudomonadota</taxon>
        <taxon>Gammaproteobacteria</taxon>
        <taxon>Alteromonadales</taxon>
        <taxon>Alteromonadaceae</taxon>
        <taxon>Marisediminitalea</taxon>
    </lineage>
</organism>
<dbReference type="SMART" id="SM00926">
    <property type="entry name" value="Molybdop_Fe4S4"/>
    <property type="match status" value="1"/>
</dbReference>
<dbReference type="Pfam" id="PF00384">
    <property type="entry name" value="Molybdopterin"/>
    <property type="match status" value="1"/>
</dbReference>
<keyword evidence="10" id="KW-0534">Nitrate assimilation</keyword>
<comment type="cofactor">
    <cofactor evidence="1">
        <name>Mo-bis(molybdopterin guanine dinucleotide)</name>
        <dbReference type="ChEBI" id="CHEBI:60539"/>
    </cofactor>
</comment>
<dbReference type="InterPro" id="IPR041854">
    <property type="entry name" value="BFD-like_2Fe2S-bd_dom_sf"/>
</dbReference>
<keyword evidence="8" id="KW-0408">Iron</keyword>
<dbReference type="GO" id="GO:0051539">
    <property type="term" value="F:4 iron, 4 sulfur cluster binding"/>
    <property type="evidence" value="ECO:0007669"/>
    <property type="project" value="UniProtKB-KW"/>
</dbReference>
<evidence type="ECO:0000256" key="7">
    <source>
        <dbReference type="ARBA" id="ARBA00023002"/>
    </source>
</evidence>
<evidence type="ECO:0000256" key="1">
    <source>
        <dbReference type="ARBA" id="ARBA00001942"/>
    </source>
</evidence>
<dbReference type="GO" id="GO:1990204">
    <property type="term" value="C:oxidoreductase complex"/>
    <property type="evidence" value="ECO:0007669"/>
    <property type="project" value="UniProtKB-ARBA"/>
</dbReference>
<accession>A0A1M5R173</accession>
<dbReference type="RefSeq" id="WP_073324944.1">
    <property type="nucleotide sequence ID" value="NZ_FQWD01000007.1"/>
</dbReference>
<dbReference type="InterPro" id="IPR050123">
    <property type="entry name" value="Prok_molybdopt-oxidoreductase"/>
</dbReference>
<dbReference type="Pfam" id="PF04324">
    <property type="entry name" value="Fer2_BFD"/>
    <property type="match status" value="1"/>
</dbReference>
<dbReference type="Gene3D" id="2.20.25.90">
    <property type="entry name" value="ADC-like domains"/>
    <property type="match status" value="1"/>
</dbReference>
<dbReference type="CDD" id="cd02754">
    <property type="entry name" value="MopB_Nitrate-R-NapA-like"/>
    <property type="match status" value="1"/>
</dbReference>
<evidence type="ECO:0000256" key="9">
    <source>
        <dbReference type="ARBA" id="ARBA00023014"/>
    </source>
</evidence>
<keyword evidence="4" id="KW-0004">4Fe-4S</keyword>
<dbReference type="AlphaFoldDB" id="A0A1M5R173"/>
<comment type="similarity">
    <text evidence="3">Belongs to the prokaryotic molybdopterin-containing oxidoreductase family. NasA/NapA/NarB subfamily.</text>
</comment>
<dbReference type="GO" id="GO:0016491">
    <property type="term" value="F:oxidoreductase activity"/>
    <property type="evidence" value="ECO:0007669"/>
    <property type="project" value="UniProtKB-KW"/>
</dbReference>
<evidence type="ECO:0000313" key="12">
    <source>
        <dbReference type="EMBL" id="SHH19856.1"/>
    </source>
</evidence>
<dbReference type="OrthoDB" id="9810782at2"/>
<dbReference type="SUPFAM" id="SSF50692">
    <property type="entry name" value="ADC-like"/>
    <property type="match status" value="1"/>
</dbReference>
<dbReference type="InterPro" id="IPR041957">
    <property type="entry name" value="CT_Nitrate-R-NapA-like"/>
</dbReference>
<dbReference type="Gene3D" id="3.40.50.740">
    <property type="match status" value="1"/>
</dbReference>
<dbReference type="Gene3D" id="2.40.40.20">
    <property type="match status" value="1"/>
</dbReference>
<gene>
    <name evidence="12" type="ORF">SAMN05216361_3996</name>
</gene>
<dbReference type="Pfam" id="PF01568">
    <property type="entry name" value="Molydop_binding"/>
    <property type="match status" value="1"/>
</dbReference>
<dbReference type="GO" id="GO:0046872">
    <property type="term" value="F:metal ion binding"/>
    <property type="evidence" value="ECO:0007669"/>
    <property type="project" value="UniProtKB-KW"/>
</dbReference>
<dbReference type="EMBL" id="FQWD01000007">
    <property type="protein sequence ID" value="SHH19856.1"/>
    <property type="molecule type" value="Genomic_DNA"/>
</dbReference>
<evidence type="ECO:0000256" key="2">
    <source>
        <dbReference type="ARBA" id="ARBA00001966"/>
    </source>
</evidence>
<dbReference type="PROSITE" id="PS51669">
    <property type="entry name" value="4FE4S_MOW_BIS_MGD"/>
    <property type="match status" value="1"/>
</dbReference>
<dbReference type="PANTHER" id="PTHR43105:SF9">
    <property type="entry name" value="NADPH-FE(3+) OXIDOREDUCTASE SUBUNIT ALPHA"/>
    <property type="match status" value="1"/>
</dbReference>
<keyword evidence="7" id="KW-0560">Oxidoreductase</keyword>
<evidence type="ECO:0000256" key="4">
    <source>
        <dbReference type="ARBA" id="ARBA00022485"/>
    </source>
</evidence>
<dbReference type="STRING" id="634436.SAMN05216361_3996"/>
<dbReference type="GO" id="GO:0043546">
    <property type="term" value="F:molybdopterin cofactor binding"/>
    <property type="evidence" value="ECO:0007669"/>
    <property type="project" value="InterPro"/>
</dbReference>